<evidence type="ECO:0000256" key="3">
    <source>
        <dbReference type="ARBA" id="ARBA00023002"/>
    </source>
</evidence>
<dbReference type="EMBL" id="FNFP01000001">
    <property type="protein sequence ID" value="SDJ81265.1"/>
    <property type="molecule type" value="Genomic_DNA"/>
</dbReference>
<dbReference type="STRING" id="393762.SAMN05660472_00026"/>
<dbReference type="Pfam" id="PF02571">
    <property type="entry name" value="CbiJ"/>
    <property type="match status" value="1"/>
</dbReference>
<keyword evidence="5" id="KW-1185">Reference proteome</keyword>
<dbReference type="InterPro" id="IPR003723">
    <property type="entry name" value="Precorrin-6x_reduct"/>
</dbReference>
<evidence type="ECO:0000313" key="4">
    <source>
        <dbReference type="EMBL" id="SDJ81265.1"/>
    </source>
</evidence>
<evidence type="ECO:0000313" key="5">
    <source>
        <dbReference type="Proteomes" id="UP000198718"/>
    </source>
</evidence>
<sequence length="253" mass="28127">MILALCGTSEGRELVAKLLEKQLKVLTTVTTGYGAKLLREGMGVEVLEGRLDKEKMKALVNNKGLEYIVDITHPYAENISRLAIEVAKEEKIHYLRYERKATSSEDKHILLAKDFDEAAKLAKSFRGNIFLTVGSNHIPTFLREVDVNRLVARVLPLSTIVQACEDQGFTPDNLIAMKGPFNEEMNKQMFETYRAAVIVTKDSGKAGGTEEKIAAAKTLNLPVILVKKPSISYGEVYDDMDSLVHKIASIRSK</sequence>
<evidence type="ECO:0000256" key="2">
    <source>
        <dbReference type="ARBA" id="ARBA00022573"/>
    </source>
</evidence>
<dbReference type="PANTHER" id="PTHR36925">
    <property type="entry name" value="COBALT-PRECORRIN-6A REDUCTASE"/>
    <property type="match status" value="1"/>
</dbReference>
<dbReference type="Proteomes" id="UP000198718">
    <property type="component" value="Unassembled WGS sequence"/>
</dbReference>
<proteinExistence type="predicted"/>
<gene>
    <name evidence="4" type="ORF">SAMN05660472_00026</name>
</gene>
<dbReference type="OrthoDB" id="9780707at2"/>
<organism evidence="4 5">
    <name type="scientific">Natronincola ferrireducens</name>
    <dbReference type="NCBI Taxonomy" id="393762"/>
    <lineage>
        <taxon>Bacteria</taxon>
        <taxon>Bacillati</taxon>
        <taxon>Bacillota</taxon>
        <taxon>Clostridia</taxon>
        <taxon>Peptostreptococcales</taxon>
        <taxon>Natronincolaceae</taxon>
        <taxon>Natronincola</taxon>
    </lineage>
</organism>
<dbReference type="AlphaFoldDB" id="A0A1G8WUF7"/>
<name>A0A1G8WUF7_9FIRM</name>
<dbReference type="UniPathway" id="UPA00148"/>
<keyword evidence="2" id="KW-0169">Cobalamin biosynthesis</keyword>
<protein>
    <submittedName>
        <fullName evidence="4">Precorrin-6A/cobalt-precorrin-6A reductase</fullName>
    </submittedName>
</protein>
<accession>A0A1G8WUF7</accession>
<keyword evidence="3" id="KW-0560">Oxidoreductase</keyword>
<dbReference type="RefSeq" id="WP_090548562.1">
    <property type="nucleotide sequence ID" value="NZ_FNFP01000001.1"/>
</dbReference>
<reference evidence="4 5" key="1">
    <citation type="submission" date="2016-10" db="EMBL/GenBank/DDBJ databases">
        <authorList>
            <person name="de Groot N.N."/>
        </authorList>
    </citation>
    <scope>NUCLEOTIDE SEQUENCE [LARGE SCALE GENOMIC DNA]</scope>
    <source>
        <strain evidence="4 5">DSM 18346</strain>
    </source>
</reference>
<dbReference type="PROSITE" id="PS51014">
    <property type="entry name" value="COBK_CBIJ"/>
    <property type="match status" value="1"/>
</dbReference>
<dbReference type="GO" id="GO:0016994">
    <property type="term" value="F:precorrin-6A reductase activity"/>
    <property type="evidence" value="ECO:0007669"/>
    <property type="project" value="InterPro"/>
</dbReference>
<dbReference type="PANTHER" id="PTHR36925:SF1">
    <property type="entry name" value="COBALT-PRECORRIN-6A REDUCTASE"/>
    <property type="match status" value="1"/>
</dbReference>
<comment type="pathway">
    <text evidence="1">Cofactor biosynthesis; adenosylcobalamin biosynthesis.</text>
</comment>
<dbReference type="NCBIfam" id="TIGR00715">
    <property type="entry name" value="precor6x_red"/>
    <property type="match status" value="1"/>
</dbReference>
<evidence type="ECO:0000256" key="1">
    <source>
        <dbReference type="ARBA" id="ARBA00004953"/>
    </source>
</evidence>
<dbReference type="GO" id="GO:0009236">
    <property type="term" value="P:cobalamin biosynthetic process"/>
    <property type="evidence" value="ECO:0007669"/>
    <property type="project" value="UniProtKB-UniPathway"/>
</dbReference>